<sequence>MGVTTREKGVLKLVHPGRYVEIHTEPITAAEVMRRNPRHSVTRPDVFECPWIVVKPEADLVPGKVFFIVPNHKIYKLLKAKGHCSQRSSSSQMQSPKNHVNQHHIQTSQITTYAGVTPMHLSHNPTHRHQFKNTNFNDLLKCWESERDKNHEKHSQVEYQSQAIAEYKRTRQIIKQKPQEDPTTELGFPHAYQKPYGSKSISTKLPKTKDSALESECSTSKQVTVLKSCLRKPDGYRKFLYVRVTFDLPINNEE</sequence>
<gene>
    <name evidence="2" type="ORF">FH972_002571</name>
</gene>
<evidence type="ECO:0000313" key="2">
    <source>
        <dbReference type="EMBL" id="KAE7997990.1"/>
    </source>
</evidence>
<reference evidence="2 3" key="1">
    <citation type="submission" date="2019-06" db="EMBL/GenBank/DDBJ databases">
        <title>A chromosomal-level reference genome of Carpinus fangiana (Coryloideae, Betulaceae).</title>
        <authorList>
            <person name="Yang X."/>
            <person name="Wang Z."/>
            <person name="Zhang L."/>
            <person name="Hao G."/>
            <person name="Liu J."/>
            <person name="Yang Y."/>
        </authorList>
    </citation>
    <scope>NUCLEOTIDE SEQUENCE [LARGE SCALE GENOMIC DNA]</scope>
    <source>
        <strain evidence="2">Cfa_2016G</strain>
        <tissue evidence="2">Leaf</tissue>
    </source>
</reference>
<evidence type="ECO:0000256" key="1">
    <source>
        <dbReference type="SAM" id="MobiDB-lite"/>
    </source>
</evidence>
<dbReference type="InterPro" id="IPR025322">
    <property type="entry name" value="PADRE_dom"/>
</dbReference>
<proteinExistence type="predicted"/>
<name>A0A5N6QIQ4_9ROSI</name>
<dbReference type="PANTHER" id="PTHR33052">
    <property type="entry name" value="DUF4228 DOMAIN PROTEIN-RELATED"/>
    <property type="match status" value="1"/>
</dbReference>
<feature type="region of interest" description="Disordered" evidence="1">
    <location>
        <begin position="178"/>
        <end position="204"/>
    </location>
</feature>
<dbReference type="EMBL" id="CM017321">
    <property type="protein sequence ID" value="KAE7997990.1"/>
    <property type="molecule type" value="Genomic_DNA"/>
</dbReference>
<keyword evidence="3" id="KW-1185">Reference proteome</keyword>
<dbReference type="OrthoDB" id="839271at2759"/>
<evidence type="ECO:0000313" key="3">
    <source>
        <dbReference type="Proteomes" id="UP000327013"/>
    </source>
</evidence>
<accession>A0A5N6QIQ4</accession>
<dbReference type="Proteomes" id="UP000327013">
    <property type="component" value="Chromosome 1"/>
</dbReference>
<organism evidence="2 3">
    <name type="scientific">Carpinus fangiana</name>
    <dbReference type="NCBI Taxonomy" id="176857"/>
    <lineage>
        <taxon>Eukaryota</taxon>
        <taxon>Viridiplantae</taxon>
        <taxon>Streptophyta</taxon>
        <taxon>Embryophyta</taxon>
        <taxon>Tracheophyta</taxon>
        <taxon>Spermatophyta</taxon>
        <taxon>Magnoliopsida</taxon>
        <taxon>eudicotyledons</taxon>
        <taxon>Gunneridae</taxon>
        <taxon>Pentapetalae</taxon>
        <taxon>rosids</taxon>
        <taxon>fabids</taxon>
        <taxon>Fagales</taxon>
        <taxon>Betulaceae</taxon>
        <taxon>Carpinus</taxon>
    </lineage>
</organism>
<protein>
    <submittedName>
        <fullName evidence="2">Uncharacterized protein</fullName>
    </submittedName>
</protein>
<dbReference type="Pfam" id="PF14009">
    <property type="entry name" value="PADRE"/>
    <property type="match status" value="1"/>
</dbReference>
<dbReference type="AlphaFoldDB" id="A0A5N6QIQ4"/>